<organism evidence="2 3">
    <name type="scientific">Candidatus Doudnabacteria bacterium RIFCSPHIGHO2_01_FULL_49_9</name>
    <dbReference type="NCBI Taxonomy" id="1817827"/>
    <lineage>
        <taxon>Bacteria</taxon>
        <taxon>Candidatus Doudnaibacteriota</taxon>
    </lineage>
</organism>
<keyword evidence="1" id="KW-0812">Transmembrane</keyword>
<name>A0A1F5P3V2_9BACT</name>
<reference evidence="2 3" key="1">
    <citation type="journal article" date="2016" name="Nat. Commun.">
        <title>Thousands of microbial genomes shed light on interconnected biogeochemical processes in an aquifer system.</title>
        <authorList>
            <person name="Anantharaman K."/>
            <person name="Brown C.T."/>
            <person name="Hug L.A."/>
            <person name="Sharon I."/>
            <person name="Castelle C.J."/>
            <person name="Probst A.J."/>
            <person name="Thomas B.C."/>
            <person name="Singh A."/>
            <person name="Wilkins M.J."/>
            <person name="Karaoz U."/>
            <person name="Brodie E.L."/>
            <person name="Williams K.H."/>
            <person name="Hubbard S.S."/>
            <person name="Banfield J.F."/>
        </authorList>
    </citation>
    <scope>NUCLEOTIDE SEQUENCE [LARGE SCALE GENOMIC DNA]</scope>
</reference>
<evidence type="ECO:0000313" key="3">
    <source>
        <dbReference type="Proteomes" id="UP000176339"/>
    </source>
</evidence>
<gene>
    <name evidence="2" type="ORF">A2846_04870</name>
</gene>
<comment type="caution">
    <text evidence="2">The sequence shown here is derived from an EMBL/GenBank/DDBJ whole genome shotgun (WGS) entry which is preliminary data.</text>
</comment>
<accession>A0A1F5P3V2</accession>
<protein>
    <submittedName>
        <fullName evidence="2">Uncharacterized protein</fullName>
    </submittedName>
</protein>
<keyword evidence="1" id="KW-0472">Membrane</keyword>
<dbReference type="Proteomes" id="UP000176339">
    <property type="component" value="Unassembled WGS sequence"/>
</dbReference>
<evidence type="ECO:0000256" key="1">
    <source>
        <dbReference type="SAM" id="Phobius"/>
    </source>
</evidence>
<dbReference type="EMBL" id="MFEN01000004">
    <property type="protein sequence ID" value="OGE84576.1"/>
    <property type="molecule type" value="Genomic_DNA"/>
</dbReference>
<dbReference type="AlphaFoldDB" id="A0A1F5P3V2"/>
<proteinExistence type="predicted"/>
<keyword evidence="1" id="KW-1133">Transmembrane helix</keyword>
<evidence type="ECO:0000313" key="2">
    <source>
        <dbReference type="EMBL" id="OGE84576.1"/>
    </source>
</evidence>
<sequence length="369" mass="42439">MRTSKKLHIWQVLLVAAAVATLPWFAAGLSAQKILLDTTGVRPGWQVVSEDQRTDAVVAAEGVWLKNFNETNFVYTDRFGYRDYDRLRLVLKTDEEIRLTIIPDITTTANYTFENQITIPASESVEAVQLSLHYPNFKSVENFGIKFFSARPANILIQEISLSRAAFWGRMAQAAADYFRVAPYSPFTVNVMATPRIFGHSAFLYFLPGFLILTAAALFSRRFGRRALAALLMLWFVTDARMNYEFLRYMTHDYQTWVKPAAPQKTLRTYGNFYSFLDWLRVHRPADASSLIFYSSDNLHYPRIAAYYLYPVRVQNQQGGGPGVYVVYQDRAISYNEQDKRLYRLEQPFTGPGEVTIVFDENSFIFVSR</sequence>
<feature type="transmembrane region" description="Helical" evidence="1">
    <location>
        <begin position="197"/>
        <end position="219"/>
    </location>
</feature>